<dbReference type="InterPro" id="IPR006944">
    <property type="entry name" value="Phage/GTA_portal"/>
</dbReference>
<keyword evidence="1" id="KW-1188">Viral release from host cell</keyword>
<keyword evidence="2" id="KW-1171">Viral genome ejection through host cell envelope</keyword>
<protein>
    <submittedName>
        <fullName evidence="4">Portal protein</fullName>
    </submittedName>
</protein>
<name>A0A076G8J2_BPMCO</name>
<dbReference type="EMBL" id="KJ829260">
    <property type="protein sequence ID" value="AII28274.1"/>
    <property type="molecule type" value="Genomic_DNA"/>
</dbReference>
<dbReference type="Pfam" id="PF04860">
    <property type="entry name" value="Phage_portal"/>
    <property type="match status" value="1"/>
</dbReference>
<evidence type="ECO:0000313" key="5">
    <source>
        <dbReference type="Proteomes" id="UP000028668"/>
    </source>
</evidence>
<reference evidence="4" key="1">
    <citation type="submission" date="2014-05" db="EMBL/GenBank/DDBJ databases">
        <authorList>
            <person name="Pacey E."/>
            <person name="Bowman C.A."/>
            <person name="Russell D.A."/>
            <person name="Pope W.H."/>
            <person name="Jacobs-Sera D."/>
            <person name="Hendrix R.W."/>
            <person name="Hatfull G.F."/>
        </authorList>
    </citation>
    <scope>NUCLEOTIDE SEQUENCE [LARGE SCALE GENOMIC DNA]</scope>
</reference>
<sequence length="409" mass="45486">MGFWSNLFGIPSIPDLPNDNGPIDYNPGDPDMVEFRGPEEEPEARALPWIRPTAWSGYPESWATPSWGSAQDKLRTLIDVAWACIDLNASVLSSMPIYRMRNGRIIDSVAWMSNPDPEVYTSWQEFAKQLFWDFQLGEAFVLPMAHGSDGYPIRFRVVPPWLVNVELKKGARREYRIGGLNVTDEILHIRYQGNTADAHGHGPLESAAPRQVVIGLLQKYVQNLAETGGVPLYWLGVERRLSETEAVDLMDRWIESRSKYAGHPALVTGGATLNQAKSMSAQDLSLMELTQFNEARIAILLGVPPFLVGLPGATGSLTYSNIEQLFSFHDRSSLRPKATAVMAALDRWALPSPQHLELNRDDYTRPSLVERATAYKIMIEAGVMEPNEARAMERLHSEAAAVRLSGGGV</sequence>
<keyword evidence="3" id="KW-0231">Viral genome packaging</keyword>
<evidence type="ECO:0000256" key="3">
    <source>
        <dbReference type="ARBA" id="ARBA00023219"/>
    </source>
</evidence>
<evidence type="ECO:0000256" key="2">
    <source>
        <dbReference type="ARBA" id="ARBA00023009"/>
    </source>
</evidence>
<organism evidence="4 5">
    <name type="scientific">Mycobacterium phage YungJamal</name>
    <dbReference type="NCBI Taxonomy" id="1505226"/>
    <lineage>
        <taxon>Viruses</taxon>
        <taxon>Duplodnaviria</taxon>
        <taxon>Heunggongvirae</taxon>
        <taxon>Uroviricota</taxon>
        <taxon>Caudoviricetes</taxon>
        <taxon>Corndogvirus</taxon>
        <taxon>Mycobacterium phage Corndog</taxon>
    </lineage>
</organism>
<accession>A0A076G8J2</accession>
<dbReference type="Proteomes" id="UP000028668">
    <property type="component" value="Segment"/>
</dbReference>
<keyword evidence="2" id="KW-1162">Viral penetration into host cytoplasm</keyword>
<evidence type="ECO:0000313" key="4">
    <source>
        <dbReference type="EMBL" id="AII28274.1"/>
    </source>
</evidence>
<proteinExistence type="predicted"/>
<evidence type="ECO:0000256" key="1">
    <source>
        <dbReference type="ARBA" id="ARBA00022950"/>
    </source>
</evidence>
<keyword evidence="1" id="KW-0118">Viral capsid assembly</keyword>
<keyword evidence="2" id="KW-1160">Virus entry into host cell</keyword>
<gene>
    <name evidence="4" type="primary">35</name>
    <name evidence="4" type="ORF">PBI_YUNGJAMAL_35</name>
</gene>